<evidence type="ECO:0000313" key="1">
    <source>
        <dbReference type="EMBL" id="KAJ1915613.1"/>
    </source>
</evidence>
<evidence type="ECO:0000313" key="2">
    <source>
        <dbReference type="Proteomes" id="UP001150538"/>
    </source>
</evidence>
<dbReference type="AlphaFoldDB" id="A0A9W8DLT0"/>
<protein>
    <submittedName>
        <fullName evidence="1">Uncharacterized protein</fullName>
    </submittedName>
</protein>
<organism evidence="1 2">
    <name type="scientific">Mycoemilia scoparia</name>
    <dbReference type="NCBI Taxonomy" id="417184"/>
    <lineage>
        <taxon>Eukaryota</taxon>
        <taxon>Fungi</taxon>
        <taxon>Fungi incertae sedis</taxon>
        <taxon>Zoopagomycota</taxon>
        <taxon>Kickxellomycotina</taxon>
        <taxon>Kickxellomycetes</taxon>
        <taxon>Kickxellales</taxon>
        <taxon>Kickxellaceae</taxon>
        <taxon>Mycoemilia</taxon>
    </lineage>
</organism>
<dbReference type="EMBL" id="JANBPU010000138">
    <property type="protein sequence ID" value="KAJ1915613.1"/>
    <property type="molecule type" value="Genomic_DNA"/>
</dbReference>
<comment type="caution">
    <text evidence="1">The sequence shown here is derived from an EMBL/GenBank/DDBJ whole genome shotgun (WGS) entry which is preliminary data.</text>
</comment>
<keyword evidence="2" id="KW-1185">Reference proteome</keyword>
<name>A0A9W8DLT0_9FUNG</name>
<gene>
    <name evidence="1" type="ORF">H4219_004223</name>
</gene>
<proteinExistence type="predicted"/>
<dbReference type="Proteomes" id="UP001150538">
    <property type="component" value="Unassembled WGS sequence"/>
</dbReference>
<accession>A0A9W8DLT0</accession>
<reference evidence="1" key="1">
    <citation type="submission" date="2022-07" db="EMBL/GenBank/DDBJ databases">
        <title>Phylogenomic reconstructions and comparative analyses of Kickxellomycotina fungi.</title>
        <authorList>
            <person name="Reynolds N.K."/>
            <person name="Stajich J.E."/>
            <person name="Barry K."/>
            <person name="Grigoriev I.V."/>
            <person name="Crous P."/>
            <person name="Smith M.E."/>
        </authorList>
    </citation>
    <scope>NUCLEOTIDE SEQUENCE</scope>
    <source>
        <strain evidence="1">NBRC 100468</strain>
    </source>
</reference>
<sequence length="274" mass="31476">MSSVLPTPSIDPGRQLVTSIINQLQLYLWESQDSVKRLCIPHPDYEIDENYIAFTHECANLTSVYYSICQRYGNEILQALSSSEVDYFLTTILGKLERYMSNCQNFARENLCHYTSDYSSTGDVKNLENFCAVLKIKPEIVLKGLEVFYEKANVRIREYMNDRKTKECSKEASSGVYPVTYEDNKDGGICFSKFSRDAKEFAKFYCKIVRYTQAATSYIRICRFALERFNHGGDFGACEVLLNVYYSDQIMLKLNDYSGESKMETANDLQQGAD</sequence>